<gene>
    <name evidence="1" type="ORF">SAMN05443244_3282</name>
</gene>
<dbReference type="AlphaFoldDB" id="A0A1H4RYB4"/>
<sequence>MHATAHCNIAATRRGSCPILYCLEACAARNLQEEPTRATHVRQSGSYAFVRLATSAPSPHDVCLWDLCTKR</sequence>
<evidence type="ECO:0000313" key="2">
    <source>
        <dbReference type="Proteomes" id="UP000182409"/>
    </source>
</evidence>
<accession>A0A1H4RYB4</accession>
<protein>
    <submittedName>
        <fullName evidence="1">Uncharacterized protein</fullName>
    </submittedName>
</protein>
<dbReference type="EMBL" id="FNSD01000001">
    <property type="protein sequence ID" value="SEC36571.1"/>
    <property type="molecule type" value="Genomic_DNA"/>
</dbReference>
<organism evidence="1 2">
    <name type="scientific">Terriglobus roseus</name>
    <dbReference type="NCBI Taxonomy" id="392734"/>
    <lineage>
        <taxon>Bacteria</taxon>
        <taxon>Pseudomonadati</taxon>
        <taxon>Acidobacteriota</taxon>
        <taxon>Terriglobia</taxon>
        <taxon>Terriglobales</taxon>
        <taxon>Acidobacteriaceae</taxon>
        <taxon>Terriglobus</taxon>
    </lineage>
</organism>
<reference evidence="1 2" key="1">
    <citation type="submission" date="2016-10" db="EMBL/GenBank/DDBJ databases">
        <authorList>
            <person name="de Groot N.N."/>
        </authorList>
    </citation>
    <scope>NUCLEOTIDE SEQUENCE [LARGE SCALE GENOMIC DNA]</scope>
    <source>
        <strain evidence="1 2">AB35.6</strain>
    </source>
</reference>
<dbReference type="Proteomes" id="UP000182409">
    <property type="component" value="Unassembled WGS sequence"/>
</dbReference>
<proteinExistence type="predicted"/>
<name>A0A1H4RYB4_9BACT</name>
<evidence type="ECO:0000313" key="1">
    <source>
        <dbReference type="EMBL" id="SEC36571.1"/>
    </source>
</evidence>